<accession>A0ABT4BV49</accession>
<sequence>MVTGIAIAAVVVAGPELMVISVCTVVGGGIGGITEGIESVQNGGTFIDGFSDGFMWGSIGGFASGAVIVSGAGLVASSYAGGAIDSAVYAGRCIQDGRTVTAEGVVGNFVTGAAVWAGGTLIRGKVAKRAEEKLAKSVIDEVTTAGNPEIISKEAEEVIEGGSTSFEITPEIRTALKTEPNTAFFWSGNTEGVGGAEIAANIAKNKNGVTLESTIANKNIDIPKWDFDNPMSIKAWEDASAAYADQVSGEIRAVVGENLRPNNIWENVELPKLIGNENVCKITIIDPKTGIETIIYGGK</sequence>
<dbReference type="SUPFAM" id="SSF52309">
    <property type="entry name" value="N-(deoxy)ribosyltransferase-like"/>
    <property type="match status" value="1"/>
</dbReference>
<proteinExistence type="predicted"/>
<evidence type="ECO:0000313" key="2">
    <source>
        <dbReference type="Proteomes" id="UP001082703"/>
    </source>
</evidence>
<evidence type="ECO:0008006" key="3">
    <source>
        <dbReference type="Google" id="ProtNLM"/>
    </source>
</evidence>
<dbReference type="EMBL" id="JAPOHA010000011">
    <property type="protein sequence ID" value="MCY1714749.1"/>
    <property type="molecule type" value="Genomic_DNA"/>
</dbReference>
<name>A0ABT4BV49_9FIRM</name>
<reference evidence="1 2" key="1">
    <citation type="submission" date="2022-11" db="EMBL/GenBank/DDBJ databases">
        <authorList>
            <person name="Caiyu Z."/>
        </authorList>
    </citation>
    <scope>NUCLEOTIDE SEQUENCE [LARGE SCALE GENOMIC DNA]</scope>
    <source>
        <strain evidence="1 2">YR-4</strain>
    </source>
</reference>
<organism evidence="1 2">
    <name type="scientific">Caproiciproducens galactitolivorans</name>
    <dbReference type="NCBI Taxonomy" id="642589"/>
    <lineage>
        <taxon>Bacteria</taxon>
        <taxon>Bacillati</taxon>
        <taxon>Bacillota</taxon>
        <taxon>Clostridia</taxon>
        <taxon>Eubacteriales</taxon>
        <taxon>Acutalibacteraceae</taxon>
        <taxon>Caproiciproducens</taxon>
    </lineage>
</organism>
<keyword evidence="2" id="KW-1185">Reference proteome</keyword>
<protein>
    <recommendedName>
        <fullName evidence="3">tRNA nuclease CdiA C-terminal domain-containing protein</fullName>
    </recommendedName>
</protein>
<comment type="caution">
    <text evidence="1">The sequence shown here is derived from an EMBL/GenBank/DDBJ whole genome shotgun (WGS) entry which is preliminary data.</text>
</comment>
<gene>
    <name evidence="1" type="ORF">OUY18_10840</name>
</gene>
<dbReference type="RefSeq" id="WP_268058808.1">
    <property type="nucleotide sequence ID" value="NZ_JAPOHA010000011.1"/>
</dbReference>
<dbReference type="Proteomes" id="UP001082703">
    <property type="component" value="Unassembled WGS sequence"/>
</dbReference>
<evidence type="ECO:0000313" key="1">
    <source>
        <dbReference type="EMBL" id="MCY1714749.1"/>
    </source>
</evidence>